<dbReference type="PANTHER" id="PTHR42909">
    <property type="entry name" value="ZGC:136858"/>
    <property type="match status" value="1"/>
</dbReference>
<keyword evidence="3" id="KW-0418">Kinase</keyword>
<proteinExistence type="predicted"/>
<reference evidence="5 6" key="1">
    <citation type="journal article" date="2021" name="BMC Genomics">
        <title>Datura genome reveals duplications of psychoactive alkaloid biosynthetic genes and high mutation rate following tissue culture.</title>
        <authorList>
            <person name="Rajewski A."/>
            <person name="Carter-House D."/>
            <person name="Stajich J."/>
            <person name="Litt A."/>
        </authorList>
    </citation>
    <scope>NUCLEOTIDE SEQUENCE [LARGE SCALE GENOMIC DNA]</scope>
    <source>
        <strain evidence="5">AR-01</strain>
    </source>
</reference>
<dbReference type="Proteomes" id="UP000823775">
    <property type="component" value="Unassembled WGS sequence"/>
</dbReference>
<dbReference type="PANTHER" id="PTHR42909:SF1">
    <property type="entry name" value="CARBOHYDRATE KINASE PFKB DOMAIN-CONTAINING PROTEIN"/>
    <property type="match status" value="1"/>
</dbReference>
<accession>A0ABS8WVK9</accession>
<dbReference type="InterPro" id="IPR002139">
    <property type="entry name" value="Ribo/fructo_kinase"/>
</dbReference>
<keyword evidence="1" id="KW-0808">Transferase</keyword>
<gene>
    <name evidence="5" type="ORF">HAX54_009877</name>
</gene>
<name>A0ABS8WVK9_DATST</name>
<evidence type="ECO:0000256" key="2">
    <source>
        <dbReference type="ARBA" id="ARBA00022723"/>
    </source>
</evidence>
<dbReference type="Pfam" id="PF00294">
    <property type="entry name" value="PfkB"/>
    <property type="match status" value="2"/>
</dbReference>
<feature type="domain" description="Carbohydrate kinase PfkB" evidence="4">
    <location>
        <begin position="72"/>
        <end position="323"/>
    </location>
</feature>
<dbReference type="EMBL" id="JACEIK010015382">
    <property type="protein sequence ID" value="MCE3216992.1"/>
    <property type="molecule type" value="Genomic_DNA"/>
</dbReference>
<keyword evidence="6" id="KW-1185">Reference proteome</keyword>
<evidence type="ECO:0000259" key="4">
    <source>
        <dbReference type="Pfam" id="PF00294"/>
    </source>
</evidence>
<dbReference type="Gene3D" id="3.40.1190.20">
    <property type="match status" value="1"/>
</dbReference>
<dbReference type="InterPro" id="IPR029056">
    <property type="entry name" value="Ribokinase-like"/>
</dbReference>
<evidence type="ECO:0000256" key="3">
    <source>
        <dbReference type="ARBA" id="ARBA00022777"/>
    </source>
</evidence>
<dbReference type="CDD" id="cd01941">
    <property type="entry name" value="YeiC_kinase_like"/>
    <property type="match status" value="1"/>
</dbReference>
<sequence>MGYRRPNIRYESEKGKFYLPLPVQLHSDSESNIFSQMNRFSDISSPENETLRPLHSGFCKKGQARKCTVEPVVIGGMVLDVNATSSMHANPRTTTPGKVIFSLGGVARNVADCISKLEARPFMISAVGFDMAGNMLVEHWESAGLSIEGIQRHQNIETAVVCHIFDEKGEVAAGVAHVESIEKFLTPRWIEKFKCKISSTPILMVDANLNSSSLEASCQMAAQFNTPVWFEPVSVAKSRRVASVVQYVTFASPNEDELVAMANAISGRDIFQPIRRDYSSTKLSKESFFQMLKPAIWVLLDKGVKVVVVTLGSEGVLLCSKAKSNLKKLAFKGNQTPYSTKQLHNAVNTVCPKDQIFGASMFEPMSNLFAVHFPALPASVVRLTGAGDCLVGGMIASLCAGLDVMQSVAVGIAAAKVVVEVESNVPDEYCLAKLADDARSVYSGATMLLCQSKL</sequence>
<protein>
    <recommendedName>
        <fullName evidence="4">Carbohydrate kinase PfkB domain-containing protein</fullName>
    </recommendedName>
</protein>
<evidence type="ECO:0000313" key="5">
    <source>
        <dbReference type="EMBL" id="MCE3216992.1"/>
    </source>
</evidence>
<organism evidence="5 6">
    <name type="scientific">Datura stramonium</name>
    <name type="common">Jimsonweed</name>
    <name type="synonym">Common thornapple</name>
    <dbReference type="NCBI Taxonomy" id="4076"/>
    <lineage>
        <taxon>Eukaryota</taxon>
        <taxon>Viridiplantae</taxon>
        <taxon>Streptophyta</taxon>
        <taxon>Embryophyta</taxon>
        <taxon>Tracheophyta</taxon>
        <taxon>Spermatophyta</taxon>
        <taxon>Magnoliopsida</taxon>
        <taxon>eudicotyledons</taxon>
        <taxon>Gunneridae</taxon>
        <taxon>Pentapetalae</taxon>
        <taxon>asterids</taxon>
        <taxon>lamiids</taxon>
        <taxon>Solanales</taxon>
        <taxon>Solanaceae</taxon>
        <taxon>Solanoideae</taxon>
        <taxon>Datureae</taxon>
        <taxon>Datura</taxon>
    </lineage>
</organism>
<evidence type="ECO:0000313" key="6">
    <source>
        <dbReference type="Proteomes" id="UP000823775"/>
    </source>
</evidence>
<dbReference type="PRINTS" id="PR00990">
    <property type="entry name" value="RIBOKINASE"/>
</dbReference>
<comment type="caution">
    <text evidence="5">The sequence shown here is derived from an EMBL/GenBank/DDBJ whole genome shotgun (WGS) entry which is preliminary data.</text>
</comment>
<dbReference type="InterPro" id="IPR011611">
    <property type="entry name" value="PfkB_dom"/>
</dbReference>
<keyword evidence="2" id="KW-0479">Metal-binding</keyword>
<evidence type="ECO:0000256" key="1">
    <source>
        <dbReference type="ARBA" id="ARBA00022679"/>
    </source>
</evidence>
<dbReference type="SUPFAM" id="SSF53613">
    <property type="entry name" value="Ribokinase-like"/>
    <property type="match status" value="1"/>
</dbReference>
<feature type="domain" description="Carbohydrate kinase PfkB" evidence="4">
    <location>
        <begin position="367"/>
        <end position="422"/>
    </location>
</feature>